<evidence type="ECO:0000313" key="2">
    <source>
        <dbReference type="Proteomes" id="UP000004169"/>
    </source>
</evidence>
<proteinExistence type="predicted"/>
<dbReference type="STRING" id="1150626.PHAMO_250004"/>
<dbReference type="OrthoDB" id="6971689at2"/>
<keyword evidence="2" id="KW-1185">Reference proteome</keyword>
<dbReference type="RefSeq" id="WP_002727950.1">
    <property type="nucleotide sequence ID" value="NZ_CAHP01000018.1"/>
</dbReference>
<dbReference type="AlphaFoldDB" id="H8FRY6"/>
<reference evidence="1 2" key="1">
    <citation type="journal article" date="2012" name="J. Bacteriol.">
        <title>Draft Genome Sequence of the Purple Photosynthetic Bacterium Phaeospirillum molischianum DSM120, a Particularly Versatile Bacterium.</title>
        <authorList>
            <person name="Duquesne K."/>
            <person name="Prima V."/>
            <person name="Ji B."/>
            <person name="Rouy Z."/>
            <person name="Medigue C."/>
            <person name="Talla E."/>
            <person name="Sturgis J.N."/>
        </authorList>
    </citation>
    <scope>NUCLEOTIDE SEQUENCE [LARGE SCALE GENOMIC DNA]</scope>
    <source>
        <strain evidence="2">DSM120</strain>
    </source>
</reference>
<accession>H8FRY6</accession>
<evidence type="ECO:0008006" key="3">
    <source>
        <dbReference type="Google" id="ProtNLM"/>
    </source>
</evidence>
<dbReference type="Proteomes" id="UP000004169">
    <property type="component" value="Unassembled WGS sequence"/>
</dbReference>
<organism evidence="1 2">
    <name type="scientific">Magnetospirillum molischianum DSM 120</name>
    <dbReference type="NCBI Taxonomy" id="1150626"/>
    <lineage>
        <taxon>Bacteria</taxon>
        <taxon>Pseudomonadati</taxon>
        <taxon>Pseudomonadota</taxon>
        <taxon>Alphaproteobacteria</taxon>
        <taxon>Rhodospirillales</taxon>
        <taxon>Rhodospirillaceae</taxon>
        <taxon>Magnetospirillum</taxon>
    </lineage>
</organism>
<dbReference type="EMBL" id="CAHP01000018">
    <property type="protein sequence ID" value="CCG41124.1"/>
    <property type="molecule type" value="Genomic_DNA"/>
</dbReference>
<name>H8FRY6_MAGML</name>
<sequence>MFRCYNLEIETSNNNFFNKWLDGEKVRANKNKASVKKNLDAFLNKSGTLQATKLINDWFPEIKSNVFISHSHKDHDLAMGFAGWLSEYFGLNSFIDSCVWGYGDELITILDNEYSKDTNGRYEYEKIKRTTAHVHMMLSTALTKMINSCECVVFINTPSSITSKESAEKGKTQSAWLYTEILMTSLIKPIEPARPRRKAVGSFVEKAAVEKFDAEYDVNLKHMTNINIDGLNAWNRACGDLTGATTLDDLYALK</sequence>
<comment type="caution">
    <text evidence="1">The sequence shown here is derived from an EMBL/GenBank/DDBJ whole genome shotgun (WGS) entry which is preliminary data.</text>
</comment>
<protein>
    <recommendedName>
        <fullName evidence="3">TIR domain-containing protein</fullName>
    </recommendedName>
</protein>
<gene>
    <name evidence="1" type="ORF">PHAMO_250004</name>
</gene>
<evidence type="ECO:0000313" key="1">
    <source>
        <dbReference type="EMBL" id="CCG41124.1"/>
    </source>
</evidence>
<dbReference type="eggNOG" id="ENOG5032GI2">
    <property type="taxonomic scope" value="Bacteria"/>
</dbReference>